<keyword evidence="11" id="KW-1185">Reference proteome</keyword>
<evidence type="ECO:0000256" key="3">
    <source>
        <dbReference type="ARBA" id="ARBA00013085"/>
    </source>
</evidence>
<dbReference type="GO" id="GO:0000105">
    <property type="term" value="P:L-histidine biosynthetic process"/>
    <property type="evidence" value="ECO:0007669"/>
    <property type="project" value="UniProtKB-UniRule"/>
</dbReference>
<feature type="domain" description="Polymerase/histidinol phosphatase N-terminal" evidence="9">
    <location>
        <begin position="2"/>
        <end position="87"/>
    </location>
</feature>
<dbReference type="Gene3D" id="3.20.20.140">
    <property type="entry name" value="Metal-dependent hydrolases"/>
    <property type="match status" value="1"/>
</dbReference>
<comment type="similarity">
    <text evidence="2 8">Belongs to the PHP hydrolase family. HisK subfamily.</text>
</comment>
<keyword evidence="5 8" id="KW-0378">Hydrolase</keyword>
<dbReference type="InterPro" id="IPR003141">
    <property type="entry name" value="Pol/His_phosphatase_N"/>
</dbReference>
<keyword evidence="6 8" id="KW-0368">Histidine biosynthesis</keyword>
<organism evidence="10 11">
    <name type="scientific">Thermotalea metallivorans</name>
    <dbReference type="NCBI Taxonomy" id="520762"/>
    <lineage>
        <taxon>Bacteria</taxon>
        <taxon>Bacillati</taxon>
        <taxon>Bacillota</taxon>
        <taxon>Clostridia</taxon>
        <taxon>Peptostreptococcales</taxon>
        <taxon>Thermotaleaceae</taxon>
        <taxon>Thermotalea</taxon>
    </lineage>
</organism>
<keyword evidence="4 8" id="KW-0028">Amino-acid biosynthesis</keyword>
<comment type="catalytic activity">
    <reaction evidence="7 8">
        <text>L-histidinol phosphate + H2O = L-histidinol + phosphate</text>
        <dbReference type="Rhea" id="RHEA:14465"/>
        <dbReference type="ChEBI" id="CHEBI:15377"/>
        <dbReference type="ChEBI" id="CHEBI:43474"/>
        <dbReference type="ChEBI" id="CHEBI:57699"/>
        <dbReference type="ChEBI" id="CHEBI:57980"/>
        <dbReference type="EC" id="3.1.3.15"/>
    </reaction>
</comment>
<comment type="pathway">
    <text evidence="1 8">Amino-acid biosynthesis; L-histidine biosynthesis; L-histidine from 5-phospho-alpha-D-ribose 1-diphosphate: step 8/9.</text>
</comment>
<evidence type="ECO:0000256" key="2">
    <source>
        <dbReference type="ARBA" id="ARBA00009152"/>
    </source>
</evidence>
<protein>
    <recommendedName>
        <fullName evidence="3 8">Histidinol-phosphatase</fullName>
        <shortName evidence="8">HolPase</shortName>
        <ecNumber evidence="3 8">3.1.3.15</ecNumber>
    </recommendedName>
</protein>
<accession>A0A140L362</accession>
<evidence type="ECO:0000256" key="7">
    <source>
        <dbReference type="ARBA" id="ARBA00049158"/>
    </source>
</evidence>
<dbReference type="NCBIfam" id="TIGR01856">
    <property type="entry name" value="hisJ_fam"/>
    <property type="match status" value="1"/>
</dbReference>
<proteinExistence type="inferred from homology"/>
<evidence type="ECO:0000256" key="6">
    <source>
        <dbReference type="ARBA" id="ARBA00023102"/>
    </source>
</evidence>
<dbReference type="PANTHER" id="PTHR21039:SF0">
    <property type="entry name" value="HISTIDINOL-PHOSPHATASE"/>
    <property type="match status" value="1"/>
</dbReference>
<dbReference type="EMBL" id="LOEE01000042">
    <property type="protein sequence ID" value="KXG74987.1"/>
    <property type="molecule type" value="Genomic_DNA"/>
</dbReference>
<evidence type="ECO:0000259" key="9">
    <source>
        <dbReference type="SMART" id="SM00481"/>
    </source>
</evidence>
<comment type="caution">
    <text evidence="10">The sequence shown here is derived from an EMBL/GenBank/DDBJ whole genome shotgun (WGS) entry which is preliminary data.</text>
</comment>
<dbReference type="Pfam" id="PF02811">
    <property type="entry name" value="PHP"/>
    <property type="match status" value="1"/>
</dbReference>
<dbReference type="InterPro" id="IPR010140">
    <property type="entry name" value="Histidinol_P_phosphatase_HisJ"/>
</dbReference>
<evidence type="ECO:0000256" key="1">
    <source>
        <dbReference type="ARBA" id="ARBA00004970"/>
    </source>
</evidence>
<dbReference type="GO" id="GO:0005737">
    <property type="term" value="C:cytoplasm"/>
    <property type="evidence" value="ECO:0007669"/>
    <property type="project" value="TreeGrafter"/>
</dbReference>
<sequence length="269" mass="31603">MFDYHVHTSFSNDSTMAMEAAVERAIALGIREIAFTDHAELNVWRPEDLIMDDMFDIDVYMAKLEEMQAKYRNRIHIKIGVELGLQLEERERIEQLAFSHPFDFIIGSSHTIGRYDLFYKYLFKEKTKEEAYERYFTEVLNIVKEMDCYSVYGHLDLVRRYALGEYENIDFNGDEKAMIRDILKIIIEKGKGIEVNTSGFRYGLNATNPTKEVLEMYKSLGGEIITVGSDAHKLEHIGYRIVETYELLKDLGFRYITLFHKREPKFIKL</sequence>
<dbReference type="GO" id="GO:0004401">
    <property type="term" value="F:histidinol-phosphatase activity"/>
    <property type="evidence" value="ECO:0007669"/>
    <property type="project" value="UniProtKB-UniRule"/>
</dbReference>
<dbReference type="InterPro" id="IPR004013">
    <property type="entry name" value="PHP_dom"/>
</dbReference>
<dbReference type="RefSeq" id="WP_068556504.1">
    <property type="nucleotide sequence ID" value="NZ_LOEE01000042.1"/>
</dbReference>
<evidence type="ECO:0000313" key="10">
    <source>
        <dbReference type="EMBL" id="KXG74987.1"/>
    </source>
</evidence>
<dbReference type="UniPathway" id="UPA00031">
    <property type="reaction ID" value="UER00013"/>
</dbReference>
<evidence type="ECO:0000313" key="11">
    <source>
        <dbReference type="Proteomes" id="UP000070456"/>
    </source>
</evidence>
<reference evidence="10 11" key="1">
    <citation type="submission" date="2015-12" db="EMBL/GenBank/DDBJ databases">
        <title>Draft genome sequence of the thermoanaerobe Thermotalea metallivorans, an isolate from the runoff channel of the Great Artesian Basin, Australia.</title>
        <authorList>
            <person name="Patel B.K."/>
        </authorList>
    </citation>
    <scope>NUCLEOTIDE SEQUENCE [LARGE SCALE GENOMIC DNA]</scope>
    <source>
        <strain evidence="10 11">B2-1</strain>
    </source>
</reference>
<name>A0A140L362_9FIRM</name>
<dbReference type="EC" id="3.1.3.15" evidence="3 8"/>
<dbReference type="SUPFAM" id="SSF89550">
    <property type="entry name" value="PHP domain-like"/>
    <property type="match status" value="1"/>
</dbReference>
<gene>
    <name evidence="10" type="primary">hisK</name>
    <name evidence="10" type="ORF">AN619_19570</name>
</gene>
<dbReference type="PATRIC" id="fig|520762.4.peg.2156"/>
<dbReference type="SMART" id="SM00481">
    <property type="entry name" value="POLIIIAc"/>
    <property type="match status" value="1"/>
</dbReference>
<dbReference type="STRING" id="520762.AN619_19570"/>
<dbReference type="OrthoDB" id="9775255at2"/>
<evidence type="ECO:0000256" key="4">
    <source>
        <dbReference type="ARBA" id="ARBA00022605"/>
    </source>
</evidence>
<evidence type="ECO:0000256" key="5">
    <source>
        <dbReference type="ARBA" id="ARBA00022801"/>
    </source>
</evidence>
<dbReference type="AlphaFoldDB" id="A0A140L362"/>
<dbReference type="InterPro" id="IPR016195">
    <property type="entry name" value="Pol/histidinol_Pase-like"/>
</dbReference>
<evidence type="ECO:0000256" key="8">
    <source>
        <dbReference type="RuleBase" id="RU366003"/>
    </source>
</evidence>
<dbReference type="Proteomes" id="UP000070456">
    <property type="component" value="Unassembled WGS sequence"/>
</dbReference>
<dbReference type="PANTHER" id="PTHR21039">
    <property type="entry name" value="HISTIDINOL PHOSPHATASE-RELATED"/>
    <property type="match status" value="1"/>
</dbReference>